<sequence>MAYAQPTDGDPPGWRARFKRPDGTWGSRSGFNTEKAAEAWGVEQEALIRRNLWLDPREAEMLFGVFAEEFMDAVGPRLEPTTSAKYRSFLDNHLLPQWSSWPLAGIFNSYVEIEKWLSELHEDYADSSVASIFSLFSTILGAAVKARKIPANPCAGIRVTSGEFEIENLVATPVQALRASMRLYESGLGLAGFVLGLLDFYTGSRWGELVGQQRHEYDSEARAIQIREPLKEIGGRLFKGGRRVDTSRLADLGHRPTRPVTPRRQGGRAKKGRTKTPAGTRSVELPPSIAVFYEELIDSHSFPFILCSAEGAPLRRSNFRNRYWRPVWDGSDAEHTRSAEVVQPILPTFTFHEGRHSHSTWLAEDGIPEVARRARLGQKMKGIARVYDHVTPLMRRQILQALETRWIGSLVALTPSERTKLGEWFPHLHATFRDGQLETAPRAIAISSPLND</sequence>
<evidence type="ECO:0000259" key="4">
    <source>
        <dbReference type="PROSITE" id="PS51898"/>
    </source>
</evidence>
<feature type="compositionally biased region" description="Basic residues" evidence="3">
    <location>
        <begin position="265"/>
        <end position="274"/>
    </location>
</feature>
<evidence type="ECO:0000256" key="1">
    <source>
        <dbReference type="ARBA" id="ARBA00023125"/>
    </source>
</evidence>
<dbReference type="SUPFAM" id="SSF56349">
    <property type="entry name" value="DNA breaking-rejoining enzymes"/>
    <property type="match status" value="1"/>
</dbReference>
<gene>
    <name evidence="5" type="ORF">AORI_4455</name>
</gene>
<dbReference type="Proteomes" id="UP000013968">
    <property type="component" value="Chromosome"/>
</dbReference>
<dbReference type="InterPro" id="IPR002104">
    <property type="entry name" value="Integrase_catalytic"/>
</dbReference>
<dbReference type="InterPro" id="IPR013762">
    <property type="entry name" value="Integrase-like_cat_sf"/>
</dbReference>
<proteinExistence type="predicted"/>
<dbReference type="KEGG" id="aoi:AORI_4455"/>
<dbReference type="HOGENOM" id="CLU_027562_17_5_11"/>
<evidence type="ECO:0000256" key="3">
    <source>
        <dbReference type="SAM" id="MobiDB-lite"/>
    </source>
</evidence>
<keyword evidence="1" id="KW-0238">DNA-binding</keyword>
<keyword evidence="6" id="KW-1185">Reference proteome</keyword>
<dbReference type="GO" id="GO:0006310">
    <property type="term" value="P:DNA recombination"/>
    <property type="evidence" value="ECO:0007669"/>
    <property type="project" value="UniProtKB-KW"/>
</dbReference>
<feature type="region of interest" description="Disordered" evidence="3">
    <location>
        <begin position="250"/>
        <end position="281"/>
    </location>
</feature>
<evidence type="ECO:0000313" key="5">
    <source>
        <dbReference type="EMBL" id="AGM07040.1"/>
    </source>
</evidence>
<keyword evidence="2" id="KW-0233">DNA recombination</keyword>
<dbReference type="InterPro" id="IPR010998">
    <property type="entry name" value="Integrase_recombinase_N"/>
</dbReference>
<feature type="domain" description="Tyr recombinase" evidence="4">
    <location>
        <begin position="164"/>
        <end position="400"/>
    </location>
</feature>
<evidence type="ECO:0000256" key="2">
    <source>
        <dbReference type="ARBA" id="ARBA00023172"/>
    </source>
</evidence>
<dbReference type="PROSITE" id="PS51898">
    <property type="entry name" value="TYR_RECOMBINASE"/>
    <property type="match status" value="1"/>
</dbReference>
<evidence type="ECO:0000313" key="6">
    <source>
        <dbReference type="Proteomes" id="UP000013968"/>
    </source>
</evidence>
<dbReference type="AlphaFoldDB" id="R4SWY7"/>
<accession>R4SWY7</accession>
<dbReference type="Gene3D" id="1.10.443.10">
    <property type="entry name" value="Intergrase catalytic core"/>
    <property type="match status" value="1"/>
</dbReference>
<protein>
    <submittedName>
        <fullName evidence="5">Phage integrase family protein</fullName>
    </submittedName>
</protein>
<dbReference type="GO" id="GO:0003677">
    <property type="term" value="F:DNA binding"/>
    <property type="evidence" value="ECO:0007669"/>
    <property type="project" value="UniProtKB-KW"/>
</dbReference>
<reference evidence="5 6" key="1">
    <citation type="journal article" date="2013" name="BMC Genomics">
        <title>ContigScape: a Cytoscape plugin facilitating microbial genome gap closing.</title>
        <authorList>
            <person name="Tang B."/>
            <person name="Wang Q."/>
            <person name="Yang M."/>
            <person name="Xie F."/>
            <person name="Zhu Y."/>
            <person name="Zhuo Y."/>
            <person name="Wang S."/>
            <person name="Gao H."/>
            <person name="Ding X."/>
            <person name="Zhang L."/>
            <person name="Zhao G."/>
            <person name="Zheng H."/>
        </authorList>
    </citation>
    <scope>NUCLEOTIDE SEQUENCE [LARGE SCALE GENOMIC DNA]</scope>
    <source>
        <strain evidence="5 6">HCCB10007</strain>
    </source>
</reference>
<dbReference type="Gene3D" id="1.10.150.130">
    <property type="match status" value="1"/>
</dbReference>
<feature type="region of interest" description="Disordered" evidence="3">
    <location>
        <begin position="1"/>
        <end position="20"/>
    </location>
</feature>
<dbReference type="PATRIC" id="fig|1156913.3.peg.4541"/>
<dbReference type="InterPro" id="IPR011010">
    <property type="entry name" value="DNA_brk_join_enz"/>
</dbReference>
<organism evidence="5 6">
    <name type="scientific">Amycolatopsis keratiniphila</name>
    <dbReference type="NCBI Taxonomy" id="129921"/>
    <lineage>
        <taxon>Bacteria</taxon>
        <taxon>Bacillati</taxon>
        <taxon>Actinomycetota</taxon>
        <taxon>Actinomycetes</taxon>
        <taxon>Pseudonocardiales</taxon>
        <taxon>Pseudonocardiaceae</taxon>
        <taxon>Amycolatopsis</taxon>
        <taxon>Amycolatopsis japonica group</taxon>
    </lineage>
</organism>
<name>R4SWY7_9PSEU</name>
<dbReference type="GO" id="GO:0015074">
    <property type="term" value="P:DNA integration"/>
    <property type="evidence" value="ECO:0007669"/>
    <property type="project" value="InterPro"/>
</dbReference>
<dbReference type="EMBL" id="CP003410">
    <property type="protein sequence ID" value="AGM07040.1"/>
    <property type="molecule type" value="Genomic_DNA"/>
</dbReference>
<dbReference type="RefSeq" id="WP_016334788.1">
    <property type="nucleotide sequence ID" value="NC_021252.1"/>
</dbReference>